<evidence type="ECO:0000256" key="1">
    <source>
        <dbReference type="SAM" id="MobiDB-lite"/>
    </source>
</evidence>
<dbReference type="EMBL" id="STGW01000019">
    <property type="protein sequence ID" value="THV08987.1"/>
    <property type="molecule type" value="Genomic_DNA"/>
</dbReference>
<evidence type="ECO:0000313" key="3">
    <source>
        <dbReference type="EMBL" id="THV08987.1"/>
    </source>
</evidence>
<gene>
    <name evidence="3" type="ORF">E9934_18045</name>
</gene>
<keyword evidence="4" id="KW-1185">Reference proteome</keyword>
<dbReference type="RefSeq" id="WP_136564298.1">
    <property type="nucleotide sequence ID" value="NZ_STGW01000019.1"/>
</dbReference>
<dbReference type="PROSITE" id="PS51257">
    <property type="entry name" value="PROKAR_LIPOPROTEIN"/>
    <property type="match status" value="1"/>
</dbReference>
<organism evidence="3 4">
    <name type="scientific">Nocardioides caeni</name>
    <dbReference type="NCBI Taxonomy" id="574700"/>
    <lineage>
        <taxon>Bacteria</taxon>
        <taxon>Bacillati</taxon>
        <taxon>Actinomycetota</taxon>
        <taxon>Actinomycetes</taxon>
        <taxon>Propionibacteriales</taxon>
        <taxon>Nocardioidaceae</taxon>
        <taxon>Nocardioides</taxon>
    </lineage>
</organism>
<dbReference type="OrthoDB" id="9766277at2"/>
<dbReference type="Proteomes" id="UP000307087">
    <property type="component" value="Unassembled WGS sequence"/>
</dbReference>
<sequence length="191" mass="20616">MVARLRSLVVAAVAVTLVSGCAASTEAPPAADPVPAGEPAASPTATVRQEAVSRAGARADVPEIEIMAQLARRAERIAKNLPEVVVPDDVSPGSNQALGYRLMVEFGFPSSQWPFLNALWHRESGWNHFADNPTSSAYGIPQSLPGDKMAVVGADWRTTPETQIKWGLAYIGARYGTPQKAWQHSEQHNWY</sequence>
<protein>
    <submittedName>
        <fullName evidence="3">Lytic transglycosylase domain-containing protein</fullName>
    </submittedName>
</protein>
<dbReference type="Gene3D" id="1.10.530.10">
    <property type="match status" value="1"/>
</dbReference>
<feature type="chain" id="PRO_5020971276" evidence="2">
    <location>
        <begin position="23"/>
        <end position="191"/>
    </location>
</feature>
<accession>A0A4S8MZR5</accession>
<proteinExistence type="predicted"/>
<dbReference type="AlphaFoldDB" id="A0A4S8MZR5"/>
<name>A0A4S8MZR5_9ACTN</name>
<comment type="caution">
    <text evidence="3">The sequence shown here is derived from an EMBL/GenBank/DDBJ whole genome shotgun (WGS) entry which is preliminary data.</text>
</comment>
<evidence type="ECO:0000256" key="2">
    <source>
        <dbReference type="SAM" id="SignalP"/>
    </source>
</evidence>
<dbReference type="InterPro" id="IPR023346">
    <property type="entry name" value="Lysozyme-like_dom_sf"/>
</dbReference>
<dbReference type="SUPFAM" id="SSF53955">
    <property type="entry name" value="Lysozyme-like"/>
    <property type="match status" value="1"/>
</dbReference>
<feature type="signal peptide" evidence="2">
    <location>
        <begin position="1"/>
        <end position="22"/>
    </location>
</feature>
<keyword evidence="2" id="KW-0732">Signal</keyword>
<evidence type="ECO:0000313" key="4">
    <source>
        <dbReference type="Proteomes" id="UP000307087"/>
    </source>
</evidence>
<reference evidence="3 4" key="1">
    <citation type="journal article" date="2009" name="Int. J. Syst. Evol. Microbiol.">
        <title>Nocardioides caeni sp. nov., isolated from wastewater.</title>
        <authorList>
            <person name="Yoon J.H."/>
            <person name="Kang S.J."/>
            <person name="Park S."/>
            <person name="Kim W."/>
            <person name="Oh T.K."/>
        </authorList>
    </citation>
    <scope>NUCLEOTIDE SEQUENCE [LARGE SCALE GENOMIC DNA]</scope>
    <source>
        <strain evidence="3 4">DSM 23134</strain>
    </source>
</reference>
<feature type="region of interest" description="Disordered" evidence="1">
    <location>
        <begin position="25"/>
        <end position="45"/>
    </location>
</feature>